<feature type="transmembrane region" description="Helical" evidence="1">
    <location>
        <begin position="16"/>
        <end position="40"/>
    </location>
</feature>
<evidence type="ECO:0000313" key="2">
    <source>
        <dbReference type="EMBL" id="SHF11969.1"/>
    </source>
</evidence>
<keyword evidence="1" id="KW-1133">Transmembrane helix</keyword>
<accession>A0A1M4Z1M4</accession>
<organism evidence="2 3">
    <name type="scientific">Microbulbifer donghaiensis</name>
    <dbReference type="NCBI Taxonomy" id="494016"/>
    <lineage>
        <taxon>Bacteria</taxon>
        <taxon>Pseudomonadati</taxon>
        <taxon>Pseudomonadota</taxon>
        <taxon>Gammaproteobacteria</taxon>
        <taxon>Cellvibrionales</taxon>
        <taxon>Microbulbiferaceae</taxon>
        <taxon>Microbulbifer</taxon>
    </lineage>
</organism>
<dbReference type="STRING" id="494016.SAMN04487965_1413"/>
<gene>
    <name evidence="2" type="ORF">SAMN04487965_1413</name>
</gene>
<protein>
    <submittedName>
        <fullName evidence="2">Uncharacterized protein</fullName>
    </submittedName>
</protein>
<reference evidence="3" key="1">
    <citation type="submission" date="2016-11" db="EMBL/GenBank/DDBJ databases">
        <authorList>
            <person name="Varghese N."/>
            <person name="Submissions S."/>
        </authorList>
    </citation>
    <scope>NUCLEOTIDE SEQUENCE [LARGE SCALE GENOMIC DNA]</scope>
    <source>
        <strain evidence="3">CGMCC 1.7063</strain>
    </source>
</reference>
<dbReference type="RefSeq" id="WP_143186901.1">
    <property type="nucleotide sequence ID" value="NZ_FQVA01000001.1"/>
</dbReference>
<keyword evidence="1" id="KW-0472">Membrane</keyword>
<name>A0A1M4Z1M4_9GAMM</name>
<sequence length="64" mass="7233">MDEDEKRLFVDCNGKAGLTCHAGVVIVGQLFLILMTIFALDICGHKRKKLKILGLRYQWSQPVT</sequence>
<dbReference type="Proteomes" id="UP000184170">
    <property type="component" value="Unassembled WGS sequence"/>
</dbReference>
<proteinExistence type="predicted"/>
<dbReference type="EMBL" id="FQVA01000001">
    <property type="protein sequence ID" value="SHF11969.1"/>
    <property type="molecule type" value="Genomic_DNA"/>
</dbReference>
<evidence type="ECO:0000256" key="1">
    <source>
        <dbReference type="SAM" id="Phobius"/>
    </source>
</evidence>
<keyword evidence="3" id="KW-1185">Reference proteome</keyword>
<evidence type="ECO:0000313" key="3">
    <source>
        <dbReference type="Proteomes" id="UP000184170"/>
    </source>
</evidence>
<keyword evidence="1" id="KW-0812">Transmembrane</keyword>
<dbReference type="AlphaFoldDB" id="A0A1M4Z1M4"/>